<dbReference type="AlphaFoldDB" id="A0A8T2V298"/>
<comment type="caution">
    <text evidence="2">The sequence shown here is derived from an EMBL/GenBank/DDBJ whole genome shotgun (WGS) entry which is preliminary data.</text>
</comment>
<proteinExistence type="predicted"/>
<keyword evidence="3" id="KW-1185">Reference proteome</keyword>
<reference evidence="2" key="1">
    <citation type="submission" date="2021-08" db="EMBL/GenBank/DDBJ databases">
        <title>WGS assembly of Ceratopteris richardii.</title>
        <authorList>
            <person name="Marchant D.B."/>
            <person name="Chen G."/>
            <person name="Jenkins J."/>
            <person name="Shu S."/>
            <person name="Leebens-Mack J."/>
            <person name="Grimwood J."/>
            <person name="Schmutz J."/>
            <person name="Soltis P."/>
            <person name="Soltis D."/>
            <person name="Chen Z.-H."/>
        </authorList>
    </citation>
    <scope>NUCLEOTIDE SEQUENCE</scope>
    <source>
        <strain evidence="2">Whitten #5841</strain>
        <tissue evidence="2">Leaf</tissue>
    </source>
</reference>
<dbReference type="Proteomes" id="UP000825935">
    <property type="component" value="Chromosome 4"/>
</dbReference>
<name>A0A8T2V298_CERRI</name>
<organism evidence="2 3">
    <name type="scientific">Ceratopteris richardii</name>
    <name type="common">Triangle waterfern</name>
    <dbReference type="NCBI Taxonomy" id="49495"/>
    <lineage>
        <taxon>Eukaryota</taxon>
        <taxon>Viridiplantae</taxon>
        <taxon>Streptophyta</taxon>
        <taxon>Embryophyta</taxon>
        <taxon>Tracheophyta</taxon>
        <taxon>Polypodiopsida</taxon>
        <taxon>Polypodiidae</taxon>
        <taxon>Polypodiales</taxon>
        <taxon>Pteridineae</taxon>
        <taxon>Pteridaceae</taxon>
        <taxon>Parkerioideae</taxon>
        <taxon>Ceratopteris</taxon>
    </lineage>
</organism>
<dbReference type="EMBL" id="CM035409">
    <property type="protein sequence ID" value="KAH7438369.1"/>
    <property type="molecule type" value="Genomic_DNA"/>
</dbReference>
<gene>
    <name evidence="2" type="ORF">KP509_04G012200</name>
</gene>
<protein>
    <submittedName>
        <fullName evidence="2">Uncharacterized protein</fullName>
    </submittedName>
</protein>
<feature type="region of interest" description="Disordered" evidence="1">
    <location>
        <begin position="37"/>
        <end position="58"/>
    </location>
</feature>
<evidence type="ECO:0000256" key="1">
    <source>
        <dbReference type="SAM" id="MobiDB-lite"/>
    </source>
</evidence>
<sequence length="99" mass="11141">MYSPSETVWRICPMVHSTKKTHTESLSRQLWRAEYRPSGRYDMRGQRSSGRGQTRRKQHLTLGIATSEGRSYGALTPRTGSYCPPCPLMDAECGCAEDA</sequence>
<accession>A0A8T2V298</accession>
<evidence type="ECO:0000313" key="2">
    <source>
        <dbReference type="EMBL" id="KAH7438369.1"/>
    </source>
</evidence>
<evidence type="ECO:0000313" key="3">
    <source>
        <dbReference type="Proteomes" id="UP000825935"/>
    </source>
</evidence>